<dbReference type="InterPro" id="IPR036056">
    <property type="entry name" value="Fibrinogen-like_C"/>
</dbReference>
<dbReference type="PROSITE" id="PS51406">
    <property type="entry name" value="FIBRINOGEN_C_2"/>
    <property type="match status" value="2"/>
</dbReference>
<name>A0A9Q1H632_HOLLE</name>
<feature type="chain" id="PRO_5040311278" evidence="3">
    <location>
        <begin position="27"/>
        <end position="548"/>
    </location>
</feature>
<evidence type="ECO:0000256" key="1">
    <source>
        <dbReference type="ARBA" id="ARBA00022536"/>
    </source>
</evidence>
<accession>A0A9Q1H632</accession>
<dbReference type="SUPFAM" id="SSF56496">
    <property type="entry name" value="Fibrinogen C-terminal domain-like"/>
    <property type="match status" value="2"/>
</dbReference>
<dbReference type="CDD" id="cd00087">
    <property type="entry name" value="FReD"/>
    <property type="match status" value="1"/>
</dbReference>
<keyword evidence="3" id="KW-0732">Signal</keyword>
<dbReference type="OrthoDB" id="6145874at2759"/>
<dbReference type="InterPro" id="IPR050373">
    <property type="entry name" value="Fibrinogen_C-term_domain"/>
</dbReference>
<dbReference type="PROSITE" id="PS01186">
    <property type="entry name" value="EGF_2"/>
    <property type="match status" value="1"/>
</dbReference>
<dbReference type="EMBL" id="JAIZAY010000011">
    <property type="protein sequence ID" value="KAJ8033751.1"/>
    <property type="molecule type" value="Genomic_DNA"/>
</dbReference>
<dbReference type="PANTHER" id="PTHR19143">
    <property type="entry name" value="FIBRINOGEN/TENASCIN/ANGIOPOEITIN"/>
    <property type="match status" value="1"/>
</dbReference>
<dbReference type="InterPro" id="IPR014716">
    <property type="entry name" value="Fibrinogen_a/b/g_C_1"/>
</dbReference>
<dbReference type="AlphaFoldDB" id="A0A9Q1H632"/>
<evidence type="ECO:0000313" key="6">
    <source>
        <dbReference type="Proteomes" id="UP001152320"/>
    </source>
</evidence>
<reference evidence="5" key="1">
    <citation type="submission" date="2021-10" db="EMBL/GenBank/DDBJ databases">
        <title>Tropical sea cucumber genome reveals ecological adaptation and Cuvierian tubules defense mechanism.</title>
        <authorList>
            <person name="Chen T."/>
        </authorList>
    </citation>
    <scope>NUCLEOTIDE SEQUENCE</scope>
    <source>
        <strain evidence="5">Nanhai2018</strain>
        <tissue evidence="5">Muscle</tissue>
    </source>
</reference>
<gene>
    <name evidence="5" type="ORF">HOLleu_24102</name>
</gene>
<dbReference type="SMART" id="SM00186">
    <property type="entry name" value="FBG"/>
    <property type="match status" value="2"/>
</dbReference>
<dbReference type="Pfam" id="PF12947">
    <property type="entry name" value="EGF_3"/>
    <property type="match status" value="1"/>
</dbReference>
<dbReference type="Proteomes" id="UP001152320">
    <property type="component" value="Chromosome 11"/>
</dbReference>
<sequence length="548" mass="61754">MDSLPQLSTRMASLLVFLIGTKCTVAQSNDGSFKGSTINQGTSYFYYQQPEYPKDCNYVLSQCSSSNVSGVHVINPIGYSHPFEVYCESENNSRGWTIIQRRLDGSISFNRSWENLKNGFGFLSGEFWLGNDKLSYLTNQGVYELRIDLTLDNGSYFYISYNPFRISDEWNQYAIVSTGSFEGNGDNAVTHCPLHMIYGTCSCQPTCSNPNGTNSCNRNCEETESCICADGFLKKGVECVTPSECGCYVTEINKVVPNGESYINNGCTEKYTCHNDELNSDSNYRCSPNAECIFKDGVRQCHCNEGFEGDGETCSPLYTDCYDAYQAGHTEDGVYTILPSGWPASPFNVSCVMSTNGGGWTVFQRRSDGVTDFYQNWTSYRYGFGSSDGDFWLGNEQLHYLTNQKNYKLRVDIITSGGSSKYDEYTSFRINSNNNKFRIDDIGSHSGSATNGMYYTNGRSFSTYDQDNDGCGNHNCAQRHRGAWWYANDWCSYCWSYRHCTDFQYSSSCTVQCAYSNPNGDYNGGNGEHVIWYDFCHINFSEMKIRPT</sequence>
<proteinExistence type="predicted"/>
<feature type="domain" description="Fibrinogen C-terminal" evidence="4">
    <location>
        <begin position="47"/>
        <end position="195"/>
    </location>
</feature>
<evidence type="ECO:0000256" key="3">
    <source>
        <dbReference type="SAM" id="SignalP"/>
    </source>
</evidence>
<dbReference type="InterPro" id="IPR024731">
    <property type="entry name" value="NELL2-like_EGF"/>
</dbReference>
<dbReference type="InterPro" id="IPR002181">
    <property type="entry name" value="Fibrinogen_a/b/g_C_dom"/>
</dbReference>
<dbReference type="GO" id="GO:0005615">
    <property type="term" value="C:extracellular space"/>
    <property type="evidence" value="ECO:0007669"/>
    <property type="project" value="TreeGrafter"/>
</dbReference>
<organism evidence="5 6">
    <name type="scientific">Holothuria leucospilota</name>
    <name type="common">Black long sea cucumber</name>
    <name type="synonym">Mertensiothuria leucospilota</name>
    <dbReference type="NCBI Taxonomy" id="206669"/>
    <lineage>
        <taxon>Eukaryota</taxon>
        <taxon>Metazoa</taxon>
        <taxon>Echinodermata</taxon>
        <taxon>Eleutherozoa</taxon>
        <taxon>Echinozoa</taxon>
        <taxon>Holothuroidea</taxon>
        <taxon>Aspidochirotacea</taxon>
        <taxon>Aspidochirotida</taxon>
        <taxon>Holothuriidae</taxon>
        <taxon>Holothuria</taxon>
    </lineage>
</organism>
<feature type="domain" description="Fibrinogen C-terminal" evidence="4">
    <location>
        <begin position="312"/>
        <end position="548"/>
    </location>
</feature>
<evidence type="ECO:0000259" key="4">
    <source>
        <dbReference type="PROSITE" id="PS51406"/>
    </source>
</evidence>
<dbReference type="CDD" id="cd19941">
    <property type="entry name" value="TIL"/>
    <property type="match status" value="1"/>
</dbReference>
<dbReference type="Gene3D" id="3.90.215.10">
    <property type="entry name" value="Gamma Fibrinogen, chain A, domain 1"/>
    <property type="match status" value="2"/>
</dbReference>
<dbReference type="Pfam" id="PF00147">
    <property type="entry name" value="Fibrinogen_C"/>
    <property type="match status" value="2"/>
</dbReference>
<dbReference type="SMART" id="SM00181">
    <property type="entry name" value="EGF"/>
    <property type="match status" value="2"/>
</dbReference>
<evidence type="ECO:0000313" key="5">
    <source>
        <dbReference type="EMBL" id="KAJ8033751.1"/>
    </source>
</evidence>
<keyword evidence="2" id="KW-1015">Disulfide bond</keyword>
<dbReference type="Gene3D" id="2.10.25.10">
    <property type="entry name" value="Laminin"/>
    <property type="match status" value="2"/>
</dbReference>
<dbReference type="InterPro" id="IPR000742">
    <property type="entry name" value="EGF"/>
</dbReference>
<protein>
    <submittedName>
        <fullName evidence="5">Tenascin-X</fullName>
    </submittedName>
</protein>
<keyword evidence="6" id="KW-1185">Reference proteome</keyword>
<evidence type="ECO:0000256" key="2">
    <source>
        <dbReference type="ARBA" id="ARBA00023157"/>
    </source>
</evidence>
<comment type="caution">
    <text evidence="5">The sequence shown here is derived from an EMBL/GenBank/DDBJ whole genome shotgun (WGS) entry which is preliminary data.</text>
</comment>
<keyword evidence="1" id="KW-0245">EGF-like domain</keyword>
<feature type="signal peptide" evidence="3">
    <location>
        <begin position="1"/>
        <end position="26"/>
    </location>
</feature>
<dbReference type="NCBIfam" id="NF040941">
    <property type="entry name" value="GGGWT_bact"/>
    <property type="match status" value="1"/>
</dbReference>